<dbReference type="GO" id="GO:0006260">
    <property type="term" value="P:DNA replication"/>
    <property type="evidence" value="ECO:0007669"/>
    <property type="project" value="UniProtKB-UniRule"/>
</dbReference>
<feature type="coiled-coil region" evidence="7">
    <location>
        <begin position="972"/>
        <end position="1020"/>
    </location>
</feature>
<feature type="domain" description="SMC hinge" evidence="9">
    <location>
        <begin position="512"/>
        <end position="626"/>
    </location>
</feature>
<dbReference type="InterPro" id="IPR036277">
    <property type="entry name" value="SMC_hinge_sf"/>
</dbReference>
<feature type="coiled-coil region" evidence="7">
    <location>
        <begin position="174"/>
        <end position="208"/>
    </location>
</feature>
<dbReference type="OrthoDB" id="9808768at2"/>
<evidence type="ECO:0000256" key="8">
    <source>
        <dbReference type="SAM" id="MobiDB-lite"/>
    </source>
</evidence>
<comment type="caution">
    <text evidence="10">The sequence shown here is derived from an EMBL/GenBank/DDBJ whole genome shotgun (WGS) entry which is preliminary data.</text>
</comment>
<dbReference type="SUPFAM" id="SSF52540">
    <property type="entry name" value="P-loop containing nucleoside triphosphate hydrolases"/>
    <property type="match status" value="1"/>
</dbReference>
<accession>A0A4Q9KNP1</accession>
<comment type="function">
    <text evidence="7">Required for chromosome condensation and partitioning.</text>
</comment>
<dbReference type="EMBL" id="SDMR01000003">
    <property type="protein sequence ID" value="TBT95610.1"/>
    <property type="molecule type" value="Genomic_DNA"/>
</dbReference>
<organism evidence="10 11">
    <name type="scientific">Propioniciclava tarda</name>
    <dbReference type="NCBI Taxonomy" id="433330"/>
    <lineage>
        <taxon>Bacteria</taxon>
        <taxon>Bacillati</taxon>
        <taxon>Actinomycetota</taxon>
        <taxon>Actinomycetes</taxon>
        <taxon>Propionibacteriales</taxon>
        <taxon>Propionibacteriaceae</taxon>
        <taxon>Propioniciclava</taxon>
    </lineage>
</organism>
<dbReference type="GO" id="GO:0007059">
    <property type="term" value="P:chromosome segregation"/>
    <property type="evidence" value="ECO:0007669"/>
    <property type="project" value="UniProtKB-UniRule"/>
</dbReference>
<evidence type="ECO:0000256" key="3">
    <source>
        <dbReference type="ARBA" id="ARBA00022741"/>
    </source>
</evidence>
<dbReference type="Gene3D" id="1.20.1060.20">
    <property type="match status" value="1"/>
</dbReference>
<sequence>MYLKSLTLRGFKSFASATTLLFEPGITAIVGPNGSGKSNVVDALSWVMGEQGVKSLRGGKMEDVIFAGTAGRAPLGRAEVALTIDNSDGALPIEYTEVTLKRTMFRSGGSEYAINGHPARLLDVQELLSDSGIGREMHVIVGQGQLDAILQATPETRRGFIEEAAGVLKHRKRKERALRKLESTQVNLDRLQDLLAEIRRQLKPLGRQAEVARKAAVVQAELRDAKARLLADDYVLATLALESELAAEASLRQQRLDLEAALERARDDEAAAERAAQASAPAVARAQETWYALAALKERISSTRAIASERVRNAANVTIDDRRGRDPEAIEAEASEIKAAEDALAAEIAQLAEALKAATAEVVATESAHAAAEKTYAAQVRAIADRREGLARLTGEVNSLKSRTDAAEGEIGRLAASAAEARDRAGLARKRFTDLEVQIAGLSEGESSLDADYEAAEAERGAAEAQLTELRHAEQRAAQERAALAARLDALKLGLDRKDASAALLAASDRVGGVLGSVAALLTVRNGYEQAVAAALGGAAEAVAVVGLDAAVTAFDHLKADDLGRAGLLVGGARAADDRASWPVLPAGASYAADAVEVDEGLRPSVVRLLRKVAVVDDLPAARALVAALPDISAVTRDGDLLSEWFSSGGSSAKPSLIEIQAAVDEASERLVAAHNEVERVGFALAAAKVVLDAAAERSEAALARLNESDAAFSALAEEFGRLKQTMAAAVAEAERFDAAIAKAEASRVADAERLAALQLRLELASEQTEVAEADPTERDRLAKASSQKRQAEMEARLALRTTEERARALAGRADSLIRAAQAERQARQQAAQRREQLLREAEVAKAAAAASDWLLTIVASSQLAAGEVRTAAERERQQADAHVTAARQASRELAKQFESLVDTVHRDELARAEQRMRVEALASKALDELGLTPEVLTDDYGPDSLIPVLTRPDGSALTDEDETPDPVPYVREQQEKRLRAAERNLQTLGRINPLALEEFDAMQERHAFLAEQLEDLRQTRSDLAGIIDEVDARVQQVFAEAYADVEAAFAASFARLFPGGEGRLILTEPGQWLTTGVDVEARPAGKKVKRLSLLSGGERSLVAVAFLVALFKARPSPFYILDEVEAALDDVNLGRLLAIYEELRENSQMLIITHQKRTMEVADALYGVTMREDGVSTVISSRLRDG</sequence>
<dbReference type="Proteomes" id="UP000291933">
    <property type="component" value="Unassembled WGS sequence"/>
</dbReference>
<feature type="coiled-coil region" evidence="7">
    <location>
        <begin position="248"/>
        <end position="278"/>
    </location>
</feature>
<dbReference type="FunFam" id="3.40.50.300:FF:000984">
    <property type="entry name" value="Chromosome partition protein Smc"/>
    <property type="match status" value="1"/>
</dbReference>
<evidence type="ECO:0000256" key="7">
    <source>
        <dbReference type="HAMAP-Rule" id="MF_01894"/>
    </source>
</evidence>
<dbReference type="RefSeq" id="WP_131171262.1">
    <property type="nucleotide sequence ID" value="NZ_FXTL01000003.1"/>
</dbReference>
<evidence type="ECO:0000259" key="9">
    <source>
        <dbReference type="SMART" id="SM00968"/>
    </source>
</evidence>
<dbReference type="InterPro" id="IPR024704">
    <property type="entry name" value="SMC"/>
</dbReference>
<feature type="coiled-coil region" evidence="7">
    <location>
        <begin position="821"/>
        <end position="848"/>
    </location>
</feature>
<keyword evidence="5 7" id="KW-0175">Coiled coil</keyword>
<reference evidence="10 11" key="1">
    <citation type="submission" date="2019-01" db="EMBL/GenBank/DDBJ databases">
        <title>Lactibacter flavus gen. nov., sp. nov., a novel bacterium of the family Propionibacteriaceae isolated from raw milk and dairy products.</title>
        <authorList>
            <person name="Huptas C."/>
            <person name="Wenning M."/>
            <person name="Breitenwieser F."/>
            <person name="Doll E."/>
            <person name="Von Neubeck M."/>
            <person name="Busse H.-J."/>
            <person name="Scherer S."/>
        </authorList>
    </citation>
    <scope>NUCLEOTIDE SEQUENCE [LARGE SCALE GENOMIC DNA]</scope>
    <source>
        <strain evidence="10 11">DSM 22130</strain>
    </source>
</reference>
<dbReference type="PANTHER" id="PTHR43977">
    <property type="entry name" value="STRUCTURAL MAINTENANCE OF CHROMOSOMES PROTEIN 3"/>
    <property type="match status" value="1"/>
</dbReference>
<dbReference type="GO" id="GO:0016887">
    <property type="term" value="F:ATP hydrolysis activity"/>
    <property type="evidence" value="ECO:0007669"/>
    <property type="project" value="InterPro"/>
</dbReference>
<keyword evidence="4 7" id="KW-0067">ATP-binding</keyword>
<feature type="coiled-coil region" evidence="7">
    <location>
        <begin position="330"/>
        <end position="410"/>
    </location>
</feature>
<dbReference type="Gene3D" id="3.40.50.300">
    <property type="entry name" value="P-loop containing nucleotide triphosphate hydrolases"/>
    <property type="match status" value="2"/>
</dbReference>
<comment type="similarity">
    <text evidence="7">Belongs to the SMC family.</text>
</comment>
<dbReference type="SUPFAM" id="SSF75553">
    <property type="entry name" value="Smc hinge domain"/>
    <property type="match status" value="1"/>
</dbReference>
<keyword evidence="2 7" id="KW-0963">Cytoplasm</keyword>
<dbReference type="NCBIfam" id="TIGR02168">
    <property type="entry name" value="SMC_prok_B"/>
    <property type="match status" value="1"/>
</dbReference>
<evidence type="ECO:0000256" key="1">
    <source>
        <dbReference type="ARBA" id="ARBA00004496"/>
    </source>
</evidence>
<dbReference type="Pfam" id="PF06470">
    <property type="entry name" value="SMC_hinge"/>
    <property type="match status" value="1"/>
</dbReference>
<dbReference type="GO" id="GO:0007062">
    <property type="term" value="P:sister chromatid cohesion"/>
    <property type="evidence" value="ECO:0007669"/>
    <property type="project" value="InterPro"/>
</dbReference>
<protein>
    <recommendedName>
        <fullName evidence="7">Chromosome partition protein Smc</fullName>
    </recommendedName>
</protein>
<dbReference type="Gene3D" id="3.30.70.1620">
    <property type="match status" value="1"/>
</dbReference>
<dbReference type="PIRSF" id="PIRSF005719">
    <property type="entry name" value="SMC"/>
    <property type="match status" value="1"/>
</dbReference>
<feature type="binding site" evidence="7">
    <location>
        <begin position="32"/>
        <end position="39"/>
    </location>
    <ligand>
        <name>ATP</name>
        <dbReference type="ChEBI" id="CHEBI:30616"/>
    </ligand>
</feature>
<evidence type="ECO:0000256" key="2">
    <source>
        <dbReference type="ARBA" id="ARBA00022490"/>
    </source>
</evidence>
<dbReference type="InterPro" id="IPR003395">
    <property type="entry name" value="RecF/RecN/SMC_N"/>
</dbReference>
<keyword evidence="11" id="KW-1185">Reference proteome</keyword>
<feature type="coiled-coil region" evidence="7">
    <location>
        <begin position="453"/>
        <end position="483"/>
    </location>
</feature>
<dbReference type="FunFam" id="3.40.50.300:FF:000901">
    <property type="entry name" value="Chromosome partition protein Smc"/>
    <property type="match status" value="1"/>
</dbReference>
<keyword evidence="3 7" id="KW-0547">Nucleotide-binding</keyword>
<dbReference type="InterPro" id="IPR011890">
    <property type="entry name" value="SMC_prok"/>
</dbReference>
<dbReference type="InterPro" id="IPR010935">
    <property type="entry name" value="SMC_hinge"/>
</dbReference>
<dbReference type="GO" id="GO:0005737">
    <property type="term" value="C:cytoplasm"/>
    <property type="evidence" value="ECO:0007669"/>
    <property type="project" value="UniProtKB-SubCell"/>
</dbReference>
<evidence type="ECO:0000256" key="4">
    <source>
        <dbReference type="ARBA" id="ARBA00022840"/>
    </source>
</evidence>
<dbReference type="GO" id="GO:0005524">
    <property type="term" value="F:ATP binding"/>
    <property type="evidence" value="ECO:0007669"/>
    <property type="project" value="UniProtKB-UniRule"/>
</dbReference>
<dbReference type="GO" id="GO:0003677">
    <property type="term" value="F:DNA binding"/>
    <property type="evidence" value="ECO:0007669"/>
    <property type="project" value="UniProtKB-UniRule"/>
</dbReference>
<feature type="region of interest" description="Disordered" evidence="8">
    <location>
        <begin position="768"/>
        <end position="790"/>
    </location>
</feature>
<dbReference type="AlphaFoldDB" id="A0A4Q9KNP1"/>
<evidence type="ECO:0000313" key="10">
    <source>
        <dbReference type="EMBL" id="TBT95610.1"/>
    </source>
</evidence>
<name>A0A4Q9KNP1_PROTD</name>
<comment type="subcellular location">
    <subcellularLocation>
        <location evidence="1 7">Cytoplasm</location>
    </subcellularLocation>
</comment>
<evidence type="ECO:0000256" key="6">
    <source>
        <dbReference type="ARBA" id="ARBA00023125"/>
    </source>
</evidence>
<dbReference type="HAMAP" id="MF_01894">
    <property type="entry name" value="Smc_prok"/>
    <property type="match status" value="1"/>
</dbReference>
<proteinExistence type="inferred from homology"/>
<comment type="domain">
    <text evidence="7">Contains large globular domains required for ATP hydrolysis at each terminus and a third globular domain forming a flexible hinge near the middle of the molecule. These domains are separated by coiled-coil structures.</text>
</comment>
<gene>
    <name evidence="7 10" type="primary">smc</name>
    <name evidence="10" type="ORF">ET996_03930</name>
</gene>
<evidence type="ECO:0000256" key="5">
    <source>
        <dbReference type="ARBA" id="ARBA00023054"/>
    </source>
</evidence>
<evidence type="ECO:0000313" key="11">
    <source>
        <dbReference type="Proteomes" id="UP000291933"/>
    </source>
</evidence>
<dbReference type="GO" id="GO:0005694">
    <property type="term" value="C:chromosome"/>
    <property type="evidence" value="ECO:0007669"/>
    <property type="project" value="InterPro"/>
</dbReference>
<keyword evidence="6 7" id="KW-0238">DNA-binding</keyword>
<dbReference type="Pfam" id="PF02463">
    <property type="entry name" value="SMC_N"/>
    <property type="match status" value="1"/>
</dbReference>
<dbReference type="SMART" id="SM00968">
    <property type="entry name" value="SMC_hinge"/>
    <property type="match status" value="1"/>
</dbReference>
<comment type="subunit">
    <text evidence="7">Homodimer.</text>
</comment>
<dbReference type="Gene3D" id="1.10.287.1490">
    <property type="match status" value="1"/>
</dbReference>
<dbReference type="GO" id="GO:0030261">
    <property type="term" value="P:chromosome condensation"/>
    <property type="evidence" value="ECO:0007669"/>
    <property type="project" value="InterPro"/>
</dbReference>
<dbReference type="InterPro" id="IPR027417">
    <property type="entry name" value="P-loop_NTPase"/>
</dbReference>